<organism evidence="1 2">
    <name type="scientific">Vagococcus allomyrinae</name>
    <dbReference type="NCBI Taxonomy" id="2794353"/>
    <lineage>
        <taxon>Bacteria</taxon>
        <taxon>Bacillati</taxon>
        <taxon>Bacillota</taxon>
        <taxon>Bacilli</taxon>
        <taxon>Lactobacillales</taxon>
        <taxon>Enterococcaceae</taxon>
        <taxon>Vagococcus</taxon>
    </lineage>
</organism>
<proteinExistence type="predicted"/>
<dbReference type="RefSeq" id="WP_209524430.1">
    <property type="nucleotide sequence ID" value="NZ_JAEEGA010000001.1"/>
</dbReference>
<dbReference type="Proteomes" id="UP000674938">
    <property type="component" value="Unassembled WGS sequence"/>
</dbReference>
<name>A0A940P4E9_9ENTE</name>
<accession>A0A940P4E9</accession>
<protein>
    <submittedName>
        <fullName evidence="1">Uncharacterized protein</fullName>
    </submittedName>
</protein>
<dbReference type="AlphaFoldDB" id="A0A940P4E9"/>
<gene>
    <name evidence="1" type="ORF">I6N95_00760</name>
</gene>
<keyword evidence="2" id="KW-1185">Reference proteome</keyword>
<evidence type="ECO:0000313" key="1">
    <source>
        <dbReference type="EMBL" id="MBP1039526.1"/>
    </source>
</evidence>
<evidence type="ECO:0000313" key="2">
    <source>
        <dbReference type="Proteomes" id="UP000674938"/>
    </source>
</evidence>
<dbReference type="EMBL" id="JAEEGA010000001">
    <property type="protein sequence ID" value="MBP1039526.1"/>
    <property type="molecule type" value="Genomic_DNA"/>
</dbReference>
<comment type="caution">
    <text evidence="1">The sequence shown here is derived from an EMBL/GenBank/DDBJ whole genome shotgun (WGS) entry which is preliminary data.</text>
</comment>
<sequence>MTEQLNQELLIKIVKEAYRQLNQQTLLADQKKSEATLDYLSIGMMGRLAQCAPKDDAEERILSRLIKRQEVTVKASRVEYLQLTIKPPILLGRQLDEQLKKLLSVGLVVVEDQQPKQLMKDQKTVYTLEKMKALKLSQGEPFLAKKQDIFTPLAQDYLRSKNISLELGRGGK</sequence>
<reference evidence="1" key="1">
    <citation type="submission" date="2020-12" db="EMBL/GenBank/DDBJ databases">
        <title>Vagococcus allomyrinae sp. nov. and Enterococcus lavae sp. nov., isolated from the larvae of Allomyrina dichotoma.</title>
        <authorList>
            <person name="Lee S.D."/>
        </authorList>
    </citation>
    <scope>NUCLEOTIDE SEQUENCE</scope>
    <source>
        <strain evidence="1">BWB3-3</strain>
    </source>
</reference>